<reference evidence="3 4" key="1">
    <citation type="submission" date="2024-09" db="EMBL/GenBank/DDBJ databases">
        <authorList>
            <person name="Sun Q."/>
            <person name="Mori K."/>
        </authorList>
    </citation>
    <scope>NUCLEOTIDE SEQUENCE [LARGE SCALE GENOMIC DNA]</scope>
    <source>
        <strain evidence="3 4">CECT 7955</strain>
    </source>
</reference>
<evidence type="ECO:0000256" key="1">
    <source>
        <dbReference type="SAM" id="Coils"/>
    </source>
</evidence>
<comment type="caution">
    <text evidence="3">The sequence shown here is derived from an EMBL/GenBank/DDBJ whole genome shotgun (WGS) entry which is preliminary data.</text>
</comment>
<dbReference type="EMBL" id="JBHMEY010000066">
    <property type="protein sequence ID" value="MFB9097903.1"/>
    <property type="molecule type" value="Genomic_DNA"/>
</dbReference>
<dbReference type="PROSITE" id="PS50890">
    <property type="entry name" value="PUA"/>
    <property type="match status" value="1"/>
</dbReference>
<evidence type="ECO:0000313" key="4">
    <source>
        <dbReference type="Proteomes" id="UP001589607"/>
    </source>
</evidence>
<feature type="region of interest" description="Disordered" evidence="2">
    <location>
        <begin position="19"/>
        <end position="42"/>
    </location>
</feature>
<dbReference type="Proteomes" id="UP001589607">
    <property type="component" value="Unassembled WGS sequence"/>
</dbReference>
<proteinExistence type="predicted"/>
<evidence type="ECO:0000256" key="2">
    <source>
        <dbReference type="SAM" id="MobiDB-lite"/>
    </source>
</evidence>
<evidence type="ECO:0000313" key="3">
    <source>
        <dbReference type="EMBL" id="MFB9097903.1"/>
    </source>
</evidence>
<protein>
    <submittedName>
        <fullName evidence="3">Uncharacterized protein</fullName>
    </submittedName>
</protein>
<accession>A0ABV5GR96</accession>
<keyword evidence="4" id="KW-1185">Reference proteome</keyword>
<feature type="coiled-coil region" evidence="1">
    <location>
        <begin position="159"/>
        <end position="193"/>
    </location>
</feature>
<name>A0ABV5GR96_9FLAO</name>
<dbReference type="RefSeq" id="WP_236458102.1">
    <property type="nucleotide sequence ID" value="NZ_CBCSGE010000008.1"/>
</dbReference>
<keyword evidence="1" id="KW-0175">Coiled coil</keyword>
<sequence>MSKESFNWKSLFVNDEANSKINQEKSSKPAENNAFTAPVETKKFPEEKMATNTMSSDNSSNPFVNEILGVYEKGFESLNLSDFDFFEMYKSVVAVGITNPQSYQMAFTMGKSIKPDLTKEFLIEKSKFYIDEINKVHVKYDTTGNAKRQDLSNLVHNEKESLTVSIADLENRIAQMQQELQQKKLLLVNIDSKNENELRELQLKIDANNFAKQKILDSINLVISGINQYL</sequence>
<gene>
    <name evidence="3" type="ORF">ACFFVF_15395</name>
</gene>
<organism evidence="3 4">
    <name type="scientific">Flavobacterium jumunjinense</name>
    <dbReference type="NCBI Taxonomy" id="998845"/>
    <lineage>
        <taxon>Bacteria</taxon>
        <taxon>Pseudomonadati</taxon>
        <taxon>Bacteroidota</taxon>
        <taxon>Flavobacteriia</taxon>
        <taxon>Flavobacteriales</taxon>
        <taxon>Flavobacteriaceae</taxon>
        <taxon>Flavobacterium</taxon>
    </lineage>
</organism>